<feature type="signal peptide" evidence="1">
    <location>
        <begin position="1"/>
        <end position="36"/>
    </location>
</feature>
<reference evidence="2 3" key="1">
    <citation type="submission" date="2012-12" db="EMBL/GenBank/DDBJ databases">
        <title>The Genome Sequence of Bacillus cereus ISP2954.</title>
        <authorList>
            <consortium name="The Broad Institute Genome Sequencing Platform"/>
            <consortium name="The Broad Institute Genome Sequencing Center for Infectious Disease"/>
            <person name="Feldgarden M."/>
            <person name="Van der Auwera G.A."/>
            <person name="Mahillon J."/>
            <person name="Duprez V."/>
            <person name="Timmery S."/>
            <person name="Mattelet C."/>
            <person name="Dierick K."/>
            <person name="Sun M."/>
            <person name="Yu Z."/>
            <person name="Zhu L."/>
            <person name="Hu X."/>
            <person name="Shank E.B."/>
            <person name="Swiecicka I."/>
            <person name="Hansen B.M."/>
            <person name="Andrup L."/>
            <person name="Walker B."/>
            <person name="Young S.K."/>
            <person name="Zeng Q."/>
            <person name="Gargeya S."/>
            <person name="Fitzgerald M."/>
            <person name="Haas B."/>
            <person name="Abouelleil A."/>
            <person name="Alvarado L."/>
            <person name="Arachchi H.M."/>
            <person name="Berlin A.M."/>
            <person name="Chapman S.B."/>
            <person name="Dewar J."/>
            <person name="Goldberg J."/>
            <person name="Griggs A."/>
            <person name="Gujja S."/>
            <person name="Hansen M."/>
            <person name="Howarth C."/>
            <person name="Imamovic A."/>
            <person name="Larimer J."/>
            <person name="McCowan C."/>
            <person name="Murphy C."/>
            <person name="Neiman D."/>
            <person name="Pearson M."/>
            <person name="Priest M."/>
            <person name="Roberts A."/>
            <person name="Saif S."/>
            <person name="Shea T."/>
            <person name="Sisk P."/>
            <person name="Sykes S."/>
            <person name="Wortman J."/>
            <person name="Nusbaum C."/>
            <person name="Birren B."/>
        </authorList>
    </citation>
    <scope>NUCLEOTIDE SEQUENCE [LARGE SCALE GENOMIC DNA]</scope>
    <source>
        <strain evidence="2 3">ISP2954</strain>
    </source>
</reference>
<evidence type="ECO:0000313" key="3">
    <source>
        <dbReference type="Proteomes" id="UP000013989"/>
    </source>
</evidence>
<keyword evidence="1" id="KW-0732">Signal</keyword>
<evidence type="ECO:0000313" key="2">
    <source>
        <dbReference type="EMBL" id="EOP55861.1"/>
    </source>
</evidence>
<dbReference type="RefSeq" id="WP_000864460.1">
    <property type="nucleotide sequence ID" value="NZ_KB976768.1"/>
</dbReference>
<gene>
    <name evidence="2" type="ORF">IGU_04850</name>
</gene>
<dbReference type="EMBL" id="AHEJ01000109">
    <property type="protein sequence ID" value="EOP55861.1"/>
    <property type="molecule type" value="Genomic_DNA"/>
</dbReference>
<organism evidence="2 3">
    <name type="scientific">Bacillus cereus ISP2954</name>
    <dbReference type="NCBI Taxonomy" id="1053215"/>
    <lineage>
        <taxon>Bacteria</taxon>
        <taxon>Bacillati</taxon>
        <taxon>Bacillota</taxon>
        <taxon>Bacilli</taxon>
        <taxon>Bacillales</taxon>
        <taxon>Bacillaceae</taxon>
        <taxon>Bacillus</taxon>
        <taxon>Bacillus cereus group</taxon>
    </lineage>
</organism>
<dbReference type="AlphaFoldDB" id="A0A9W5QBD0"/>
<name>A0A9W5QBD0_BACCE</name>
<proteinExistence type="predicted"/>
<accession>A0A9W5QBD0</accession>
<sequence length="150" mass="16867">MKVIKSKSLVKQCTSIALAGVIGVSGLGAFGSSVSAAENISHVKEKQVTQNYDISILQLQDAIQQKNDPFINQVKIFINKHFQESEFLWGKVSNPLKKDIVDILTGDKKDYSTKINKALINHFREVPSLLKQATPKFKREILQLLNYLPR</sequence>
<comment type="caution">
    <text evidence="2">The sequence shown here is derived from an EMBL/GenBank/DDBJ whole genome shotgun (WGS) entry which is preliminary data.</text>
</comment>
<dbReference type="Proteomes" id="UP000013989">
    <property type="component" value="Unassembled WGS sequence"/>
</dbReference>
<protein>
    <submittedName>
        <fullName evidence="2">Uncharacterized protein</fullName>
    </submittedName>
</protein>
<evidence type="ECO:0000256" key="1">
    <source>
        <dbReference type="SAM" id="SignalP"/>
    </source>
</evidence>
<feature type="chain" id="PRO_5040864044" evidence="1">
    <location>
        <begin position="37"/>
        <end position="150"/>
    </location>
</feature>